<dbReference type="Proteomes" id="UP001567538">
    <property type="component" value="Unassembled WGS sequence"/>
</dbReference>
<gene>
    <name evidence="5" type="ORF">AAHA92_28051</name>
</gene>
<keyword evidence="2" id="KW-0689">Ribosomal protein</keyword>
<feature type="region of interest" description="Disordered" evidence="4">
    <location>
        <begin position="1"/>
        <end position="58"/>
    </location>
</feature>
<accession>A0ABD1G6D9</accession>
<dbReference type="PRINTS" id="PR01250">
    <property type="entry name" value="RIBOSOMALL34"/>
</dbReference>
<organism evidence="5 6">
    <name type="scientific">Salvia divinorum</name>
    <name type="common">Maria pastora</name>
    <name type="synonym">Diviner's sage</name>
    <dbReference type="NCBI Taxonomy" id="28513"/>
    <lineage>
        <taxon>Eukaryota</taxon>
        <taxon>Viridiplantae</taxon>
        <taxon>Streptophyta</taxon>
        <taxon>Embryophyta</taxon>
        <taxon>Tracheophyta</taxon>
        <taxon>Spermatophyta</taxon>
        <taxon>Magnoliopsida</taxon>
        <taxon>eudicotyledons</taxon>
        <taxon>Gunneridae</taxon>
        <taxon>Pentapetalae</taxon>
        <taxon>asterids</taxon>
        <taxon>lamiids</taxon>
        <taxon>Lamiales</taxon>
        <taxon>Lamiaceae</taxon>
        <taxon>Nepetoideae</taxon>
        <taxon>Mentheae</taxon>
        <taxon>Salviinae</taxon>
        <taxon>Salvia</taxon>
        <taxon>Salvia subgen. Calosphace</taxon>
    </lineage>
</organism>
<dbReference type="PANTHER" id="PTHR10759">
    <property type="entry name" value="60S RIBOSOMAL PROTEIN L34"/>
    <property type="match status" value="1"/>
</dbReference>
<dbReference type="InterPro" id="IPR018065">
    <property type="entry name" value="Ribosomal_eL34_CS"/>
</dbReference>
<keyword evidence="3" id="KW-0687">Ribonucleoprotein</keyword>
<evidence type="ECO:0000313" key="5">
    <source>
        <dbReference type="EMBL" id="KAL1539432.1"/>
    </source>
</evidence>
<evidence type="ECO:0000256" key="3">
    <source>
        <dbReference type="ARBA" id="ARBA00023274"/>
    </source>
</evidence>
<sequence length="94" mass="10442">MDDFQSRVSSSTSYIFSSSSATAYTDSRQKWCNDSPTGSAVRNSYATKSNQHRVVKTPGGKLVYQTTKKRASGPKCPCHWQENPRARDSSLETC</sequence>
<feature type="compositionally biased region" description="Basic and acidic residues" evidence="4">
    <location>
        <begin position="82"/>
        <end position="94"/>
    </location>
</feature>
<evidence type="ECO:0000256" key="4">
    <source>
        <dbReference type="SAM" id="MobiDB-lite"/>
    </source>
</evidence>
<reference evidence="5 6" key="1">
    <citation type="submission" date="2024-06" db="EMBL/GenBank/DDBJ databases">
        <title>A chromosome level genome sequence of Diviner's sage (Salvia divinorum).</title>
        <authorList>
            <person name="Ford S.A."/>
            <person name="Ro D.-K."/>
            <person name="Ness R.W."/>
            <person name="Phillips M.A."/>
        </authorList>
    </citation>
    <scope>NUCLEOTIDE SEQUENCE [LARGE SCALE GENOMIC DNA]</scope>
    <source>
        <strain evidence="5">SAF-2024a</strain>
        <tissue evidence="5">Leaf</tissue>
    </source>
</reference>
<name>A0ABD1G6D9_SALDI</name>
<dbReference type="Pfam" id="PF01199">
    <property type="entry name" value="Ribosomal_L34e"/>
    <property type="match status" value="1"/>
</dbReference>
<keyword evidence="6" id="KW-1185">Reference proteome</keyword>
<feature type="region of interest" description="Disordered" evidence="4">
    <location>
        <begin position="71"/>
        <end position="94"/>
    </location>
</feature>
<protein>
    <submittedName>
        <fullName evidence="5">Uncharacterized protein</fullName>
    </submittedName>
</protein>
<comment type="caution">
    <text evidence="5">The sequence shown here is derived from an EMBL/GenBank/DDBJ whole genome shotgun (WGS) entry which is preliminary data.</text>
</comment>
<dbReference type="Gene3D" id="6.20.370.70">
    <property type="match status" value="1"/>
</dbReference>
<feature type="compositionally biased region" description="Low complexity" evidence="4">
    <location>
        <begin position="1"/>
        <end position="20"/>
    </location>
</feature>
<evidence type="ECO:0000313" key="6">
    <source>
        <dbReference type="Proteomes" id="UP001567538"/>
    </source>
</evidence>
<dbReference type="AlphaFoldDB" id="A0ABD1G6D9"/>
<feature type="compositionally biased region" description="Polar residues" evidence="4">
    <location>
        <begin position="21"/>
        <end position="49"/>
    </location>
</feature>
<comment type="similarity">
    <text evidence="1">Belongs to the eukaryotic ribosomal protein eL34 family.</text>
</comment>
<dbReference type="PROSITE" id="PS01145">
    <property type="entry name" value="RIBOSOMAL_L34E"/>
    <property type="match status" value="1"/>
</dbReference>
<evidence type="ECO:0000256" key="1">
    <source>
        <dbReference type="ARBA" id="ARBA00009875"/>
    </source>
</evidence>
<dbReference type="EMBL" id="JBEAFC010000010">
    <property type="protein sequence ID" value="KAL1539432.1"/>
    <property type="molecule type" value="Genomic_DNA"/>
</dbReference>
<evidence type="ECO:0000256" key="2">
    <source>
        <dbReference type="ARBA" id="ARBA00022980"/>
    </source>
</evidence>
<dbReference type="GO" id="GO:0005840">
    <property type="term" value="C:ribosome"/>
    <property type="evidence" value="ECO:0007669"/>
    <property type="project" value="UniProtKB-KW"/>
</dbReference>
<dbReference type="InterPro" id="IPR008195">
    <property type="entry name" value="Ribosomal_eL34"/>
</dbReference>
<proteinExistence type="inferred from homology"/>
<dbReference type="GO" id="GO:1990904">
    <property type="term" value="C:ribonucleoprotein complex"/>
    <property type="evidence" value="ECO:0007669"/>
    <property type="project" value="UniProtKB-KW"/>
</dbReference>